<proteinExistence type="inferred from homology"/>
<dbReference type="Proteomes" id="UP000786875">
    <property type="component" value="Unassembled WGS sequence"/>
</dbReference>
<evidence type="ECO:0000256" key="10">
    <source>
        <dbReference type="ARBA" id="ARBA00023225"/>
    </source>
</evidence>
<comment type="caution">
    <text evidence="12">The sequence shown here is derived from an EMBL/GenBank/DDBJ whole genome shotgun (WGS) entry which is preliminary data.</text>
</comment>
<evidence type="ECO:0000256" key="6">
    <source>
        <dbReference type="ARBA" id="ARBA00022500"/>
    </source>
</evidence>
<evidence type="ECO:0000256" key="8">
    <source>
        <dbReference type="ARBA" id="ARBA00022927"/>
    </source>
</evidence>
<keyword evidence="12" id="KW-0966">Cell projection</keyword>
<evidence type="ECO:0000256" key="9">
    <source>
        <dbReference type="ARBA" id="ARBA00023136"/>
    </source>
</evidence>
<gene>
    <name evidence="12" type="primary">fliJ</name>
    <name evidence="12" type="ORF">HGT73_13235</name>
</gene>
<evidence type="ECO:0000256" key="2">
    <source>
        <dbReference type="ARBA" id="ARBA00010004"/>
    </source>
</evidence>
<name>A0ABS5T7J6_9GAMM</name>
<accession>A0ABS5T7J6</accession>
<dbReference type="InterPro" id="IPR012823">
    <property type="entry name" value="Flagell_FliJ"/>
</dbReference>
<evidence type="ECO:0000256" key="1">
    <source>
        <dbReference type="ARBA" id="ARBA00004413"/>
    </source>
</evidence>
<dbReference type="InterPro" id="IPR018006">
    <property type="entry name" value="Flag_FliJ_proteobac"/>
</dbReference>
<organism evidence="12 13">
    <name type="scientific">Rosenbergiella australiborealis</name>
    <dbReference type="NCBI Taxonomy" id="1544696"/>
    <lineage>
        <taxon>Bacteria</taxon>
        <taxon>Pseudomonadati</taxon>
        <taxon>Pseudomonadota</taxon>
        <taxon>Gammaproteobacteria</taxon>
        <taxon>Enterobacterales</taxon>
        <taxon>Erwiniaceae</taxon>
        <taxon>Rosenbergiella</taxon>
    </lineage>
</organism>
<keyword evidence="8 11" id="KW-0653">Protein transport</keyword>
<protein>
    <recommendedName>
        <fullName evidence="3 11">Flagellar FliJ protein</fullName>
    </recommendedName>
</protein>
<evidence type="ECO:0000256" key="4">
    <source>
        <dbReference type="ARBA" id="ARBA00022448"/>
    </source>
</evidence>
<dbReference type="Pfam" id="PF02050">
    <property type="entry name" value="FliJ"/>
    <property type="match status" value="1"/>
</dbReference>
<evidence type="ECO:0000256" key="7">
    <source>
        <dbReference type="ARBA" id="ARBA00022795"/>
    </source>
</evidence>
<evidence type="ECO:0000256" key="5">
    <source>
        <dbReference type="ARBA" id="ARBA00022475"/>
    </source>
</evidence>
<keyword evidence="12" id="KW-0282">Flagellum</keyword>
<dbReference type="Gene3D" id="1.10.287.1700">
    <property type="match status" value="1"/>
</dbReference>
<keyword evidence="13" id="KW-1185">Reference proteome</keyword>
<keyword evidence="6 11" id="KW-0145">Chemotaxis</keyword>
<dbReference type="PIRSF" id="PIRSF019404">
    <property type="entry name" value="FliJ"/>
    <property type="match status" value="1"/>
</dbReference>
<sequence>MGHKNVLEVLRDRATHRLDAVAQQLATLHHEHQHAVQQQQLLYHYQKDYQLLLSHESQGGIYAYRRENYHSFLETVANALVAQSTALNTLEQQQQQLLGDWQQSRKKLNALQVLIERRAQRDTLCDFRAQQKANDEFANRRFQGAE</sequence>
<reference evidence="12 13" key="1">
    <citation type="submission" date="2020-04" db="EMBL/GenBank/DDBJ databases">
        <title>Genome sequencing of Rosenbergiella species.</title>
        <authorList>
            <person name="Alvarez-Perez S."/>
            <person name="Lievens B."/>
        </authorList>
    </citation>
    <scope>NUCLEOTIDE SEQUENCE [LARGE SCALE GENOMIC DNA]</scope>
    <source>
        <strain evidence="12 13">CdVSA20.1</strain>
    </source>
</reference>
<dbReference type="InterPro" id="IPR052570">
    <property type="entry name" value="FliJ"/>
</dbReference>
<evidence type="ECO:0000313" key="13">
    <source>
        <dbReference type="Proteomes" id="UP000786875"/>
    </source>
</evidence>
<dbReference type="EMBL" id="JABBFO010000015">
    <property type="protein sequence ID" value="MBT0728314.1"/>
    <property type="molecule type" value="Genomic_DNA"/>
</dbReference>
<evidence type="ECO:0000256" key="3">
    <source>
        <dbReference type="ARBA" id="ARBA00020392"/>
    </source>
</evidence>
<dbReference type="PANTHER" id="PTHR38786">
    <property type="entry name" value="FLAGELLAR FLIJ PROTEIN"/>
    <property type="match status" value="1"/>
</dbReference>
<keyword evidence="9 11" id="KW-0472">Membrane</keyword>
<evidence type="ECO:0000256" key="11">
    <source>
        <dbReference type="PIRNR" id="PIRNR019404"/>
    </source>
</evidence>
<keyword evidence="7 11" id="KW-1005">Bacterial flagellum biogenesis</keyword>
<keyword evidence="10 11" id="KW-1006">Bacterial flagellum protein export</keyword>
<dbReference type="InterPro" id="IPR053716">
    <property type="entry name" value="Flag_assembly_chemotaxis_eff"/>
</dbReference>
<comment type="subcellular location">
    <subcellularLocation>
        <location evidence="1">Cell membrane</location>
        <topology evidence="1">Peripheral membrane protein</topology>
        <orientation evidence="1">Cytoplasmic side</orientation>
    </subcellularLocation>
</comment>
<keyword evidence="12" id="KW-0969">Cilium</keyword>
<evidence type="ECO:0000313" key="12">
    <source>
        <dbReference type="EMBL" id="MBT0728314.1"/>
    </source>
</evidence>
<dbReference type="NCBIfam" id="TIGR02473">
    <property type="entry name" value="flagell_FliJ"/>
    <property type="match status" value="1"/>
</dbReference>
<dbReference type="PANTHER" id="PTHR38786:SF1">
    <property type="entry name" value="FLAGELLAR FLIJ PROTEIN"/>
    <property type="match status" value="1"/>
</dbReference>
<dbReference type="RefSeq" id="WP_214215734.1">
    <property type="nucleotide sequence ID" value="NZ_JABBFO010000015.1"/>
</dbReference>
<keyword evidence="4 11" id="KW-0813">Transport</keyword>
<comment type="similarity">
    <text evidence="2 11">Belongs to the FliJ family.</text>
</comment>
<dbReference type="PRINTS" id="PR01004">
    <property type="entry name" value="FLGFLIJ"/>
</dbReference>
<comment type="function">
    <text evidence="11">Flagellar protein that affects chemotactic events.</text>
</comment>
<keyword evidence="5 11" id="KW-1003">Cell membrane</keyword>